<sequence length="170" mass="19457">MATRRNERVLGTGADEALEQFLKFRPPEFYGEVEQEIKVELCLEQLNDIYDTLKYKDALRGNLTVAQYTAKFNRLAKYCLRLIDINENKMRQFVKGLTVELQRALVPLPPMGFAATVEATTQTEMVDQAVIQRKTTIGSATTPYKCPGQGPWQPRDFKRSHGEQRTRNEG</sequence>
<organism evidence="1 2">
    <name type="scientific">Catharanthus roseus</name>
    <name type="common">Madagascar periwinkle</name>
    <name type="synonym">Vinca rosea</name>
    <dbReference type="NCBI Taxonomy" id="4058"/>
    <lineage>
        <taxon>Eukaryota</taxon>
        <taxon>Viridiplantae</taxon>
        <taxon>Streptophyta</taxon>
        <taxon>Embryophyta</taxon>
        <taxon>Tracheophyta</taxon>
        <taxon>Spermatophyta</taxon>
        <taxon>Magnoliopsida</taxon>
        <taxon>eudicotyledons</taxon>
        <taxon>Gunneridae</taxon>
        <taxon>Pentapetalae</taxon>
        <taxon>asterids</taxon>
        <taxon>lamiids</taxon>
        <taxon>Gentianales</taxon>
        <taxon>Apocynaceae</taxon>
        <taxon>Rauvolfioideae</taxon>
        <taxon>Vinceae</taxon>
        <taxon>Catharanthinae</taxon>
        <taxon>Catharanthus</taxon>
    </lineage>
</organism>
<dbReference type="Proteomes" id="UP001060085">
    <property type="component" value="Linkage Group LG02"/>
</dbReference>
<dbReference type="EMBL" id="CM044702">
    <property type="protein sequence ID" value="KAI5677733.1"/>
    <property type="molecule type" value="Genomic_DNA"/>
</dbReference>
<reference evidence="2" key="1">
    <citation type="journal article" date="2023" name="Nat. Plants">
        <title>Single-cell RNA sequencing provides a high-resolution roadmap for understanding the multicellular compartmentation of specialized metabolism.</title>
        <authorList>
            <person name="Sun S."/>
            <person name="Shen X."/>
            <person name="Li Y."/>
            <person name="Li Y."/>
            <person name="Wang S."/>
            <person name="Li R."/>
            <person name="Zhang H."/>
            <person name="Shen G."/>
            <person name="Guo B."/>
            <person name="Wei J."/>
            <person name="Xu J."/>
            <person name="St-Pierre B."/>
            <person name="Chen S."/>
            <person name="Sun C."/>
        </authorList>
    </citation>
    <scope>NUCLEOTIDE SEQUENCE [LARGE SCALE GENOMIC DNA]</scope>
</reference>
<protein>
    <submittedName>
        <fullName evidence="1">Uncharacterized protein</fullName>
    </submittedName>
</protein>
<gene>
    <name evidence="1" type="ORF">M9H77_08683</name>
</gene>
<comment type="caution">
    <text evidence="1">The sequence shown here is derived from an EMBL/GenBank/DDBJ whole genome shotgun (WGS) entry which is preliminary data.</text>
</comment>
<proteinExistence type="predicted"/>
<accession>A0ACC0BYT0</accession>
<evidence type="ECO:0000313" key="1">
    <source>
        <dbReference type="EMBL" id="KAI5677733.1"/>
    </source>
</evidence>
<keyword evidence="2" id="KW-1185">Reference proteome</keyword>
<evidence type="ECO:0000313" key="2">
    <source>
        <dbReference type="Proteomes" id="UP001060085"/>
    </source>
</evidence>
<name>A0ACC0BYT0_CATRO</name>